<dbReference type="InterPro" id="IPR036034">
    <property type="entry name" value="PDZ_sf"/>
</dbReference>
<dbReference type="Gene3D" id="2.30.42.10">
    <property type="match status" value="1"/>
</dbReference>
<dbReference type="AlphaFoldDB" id="A0A0N5CY99"/>
<dbReference type="OrthoDB" id="6022242at2759"/>
<dbReference type="SMART" id="SM00228">
    <property type="entry name" value="PDZ"/>
    <property type="match status" value="1"/>
</dbReference>
<evidence type="ECO:0000313" key="3">
    <source>
        <dbReference type="EMBL" id="VDN02644.1"/>
    </source>
</evidence>
<name>A0A0N5CY99_THECL</name>
<evidence type="ECO:0000259" key="2">
    <source>
        <dbReference type="PROSITE" id="PS50106"/>
    </source>
</evidence>
<accession>A0A0N5CY99</accession>
<dbReference type="PANTHER" id="PTHR19964:SF92">
    <property type="entry name" value="PATJ HOMOLOG"/>
    <property type="match status" value="1"/>
</dbReference>
<dbReference type="CDD" id="cd06667">
    <property type="entry name" value="PDZ2_MUPP1-like"/>
    <property type="match status" value="1"/>
</dbReference>
<dbReference type="PANTHER" id="PTHR19964">
    <property type="entry name" value="MULTIPLE PDZ DOMAIN PROTEIN"/>
    <property type="match status" value="1"/>
</dbReference>
<organism evidence="5">
    <name type="scientific">Thelazia callipaeda</name>
    <name type="common">Oriental eyeworm</name>
    <name type="synonym">Parasitic nematode</name>
    <dbReference type="NCBI Taxonomy" id="103827"/>
    <lineage>
        <taxon>Eukaryota</taxon>
        <taxon>Metazoa</taxon>
        <taxon>Ecdysozoa</taxon>
        <taxon>Nematoda</taxon>
        <taxon>Chromadorea</taxon>
        <taxon>Rhabditida</taxon>
        <taxon>Spirurina</taxon>
        <taxon>Spiruromorpha</taxon>
        <taxon>Thelazioidea</taxon>
        <taxon>Thelaziidae</taxon>
        <taxon>Thelazia</taxon>
    </lineage>
</organism>
<protein>
    <submittedName>
        <fullName evidence="5">PDZ domain-containing protein</fullName>
    </submittedName>
</protein>
<dbReference type="InterPro" id="IPR051342">
    <property type="entry name" value="PDZ_scaffold"/>
</dbReference>
<dbReference type="EMBL" id="UYYF01004338">
    <property type="protein sequence ID" value="VDN02644.1"/>
    <property type="molecule type" value="Genomic_DNA"/>
</dbReference>
<gene>
    <name evidence="3" type="ORF">TCLT_LOCUS5401</name>
</gene>
<feature type="domain" description="PDZ" evidence="2">
    <location>
        <begin position="166"/>
        <end position="247"/>
    </location>
</feature>
<evidence type="ECO:0000256" key="1">
    <source>
        <dbReference type="SAM" id="MobiDB-lite"/>
    </source>
</evidence>
<evidence type="ECO:0000313" key="5">
    <source>
        <dbReference type="WBParaSite" id="TCLT_0000541201-mRNA-1"/>
    </source>
</evidence>
<dbReference type="SUPFAM" id="SSF50156">
    <property type="entry name" value="PDZ domain-like"/>
    <property type="match status" value="1"/>
</dbReference>
<dbReference type="Proteomes" id="UP000276776">
    <property type="component" value="Unassembled WGS sequence"/>
</dbReference>
<evidence type="ECO:0000313" key="4">
    <source>
        <dbReference type="Proteomes" id="UP000276776"/>
    </source>
</evidence>
<sequence>MYYDKEQYDNSVVHDVKPYVIDDFHLAKQHSSGCVAHDATKQSLASNPQRLTETPVNICQQSSKSERWEQQEEATKPSIFSQKNSSGQVVNQNAIFKSDIENIPVVPPTSISVALTDKFVEVVETVEAERKKANAQSENHVPFIVVTLLRQSPHMVLKGDLTEVEIIHLPNIPGVGLGFGIVGGTSTGVVVKTILPGSTADKDKRLRPGDHILRIRGISVYGMSSQQVATLLRQQYTMIEIVVGRPAFTSNQSTNDTACKLNSQLILTNDIMNLKNGSVNKN</sequence>
<feature type="region of interest" description="Disordered" evidence="1">
    <location>
        <begin position="59"/>
        <end position="83"/>
    </location>
</feature>
<feature type="compositionally biased region" description="Basic and acidic residues" evidence="1">
    <location>
        <begin position="64"/>
        <end position="75"/>
    </location>
</feature>
<reference evidence="3 4" key="2">
    <citation type="submission" date="2018-11" db="EMBL/GenBank/DDBJ databases">
        <authorList>
            <consortium name="Pathogen Informatics"/>
        </authorList>
    </citation>
    <scope>NUCLEOTIDE SEQUENCE [LARGE SCALE GENOMIC DNA]</scope>
</reference>
<keyword evidence="4" id="KW-1185">Reference proteome</keyword>
<proteinExistence type="predicted"/>
<reference evidence="5" key="1">
    <citation type="submission" date="2017-02" db="UniProtKB">
        <authorList>
            <consortium name="WormBaseParasite"/>
        </authorList>
    </citation>
    <scope>IDENTIFICATION</scope>
</reference>
<dbReference type="WBParaSite" id="TCLT_0000541201-mRNA-1">
    <property type="protein sequence ID" value="TCLT_0000541201-mRNA-1"/>
    <property type="gene ID" value="TCLT_0000541201"/>
</dbReference>
<dbReference type="Pfam" id="PF00595">
    <property type="entry name" value="PDZ"/>
    <property type="match status" value="1"/>
</dbReference>
<dbReference type="STRING" id="103827.A0A0N5CY99"/>
<dbReference type="PROSITE" id="PS50106">
    <property type="entry name" value="PDZ"/>
    <property type="match status" value="1"/>
</dbReference>
<dbReference type="InterPro" id="IPR001478">
    <property type="entry name" value="PDZ"/>
</dbReference>